<evidence type="ECO:0000256" key="4">
    <source>
        <dbReference type="ARBA" id="ARBA00005359"/>
    </source>
</evidence>
<keyword evidence="7" id="KW-0285">Flavoprotein</keyword>
<evidence type="ECO:0000256" key="8">
    <source>
        <dbReference type="ARBA" id="ARBA00022643"/>
    </source>
</evidence>
<evidence type="ECO:0000256" key="6">
    <source>
        <dbReference type="ARBA" id="ARBA00017599"/>
    </source>
</evidence>
<keyword evidence="10 14" id="KW-0472">Membrane</keyword>
<dbReference type="InterPro" id="IPR050074">
    <property type="entry name" value="DHO_dehydrogenase"/>
</dbReference>
<keyword evidence="8" id="KW-0288">FMN</keyword>
<dbReference type="EC" id="1.3.5.2" evidence="5"/>
<evidence type="ECO:0000256" key="14">
    <source>
        <dbReference type="SAM" id="Phobius"/>
    </source>
</evidence>
<dbReference type="PANTHER" id="PTHR48109">
    <property type="entry name" value="DIHYDROOROTATE DEHYDROGENASE (QUINONE), MITOCHONDRIAL-RELATED"/>
    <property type="match status" value="1"/>
</dbReference>
<evidence type="ECO:0000256" key="3">
    <source>
        <dbReference type="ARBA" id="ARBA00005161"/>
    </source>
</evidence>
<feature type="domain" description="Dihydroorotate dehydrogenase catalytic" evidence="15">
    <location>
        <begin position="558"/>
        <end position="607"/>
    </location>
</feature>
<feature type="region of interest" description="Disordered" evidence="13">
    <location>
        <begin position="420"/>
        <end position="441"/>
    </location>
</feature>
<evidence type="ECO:0000256" key="7">
    <source>
        <dbReference type="ARBA" id="ARBA00022630"/>
    </source>
</evidence>
<evidence type="ECO:0000313" key="17">
    <source>
        <dbReference type="Proteomes" id="UP001345013"/>
    </source>
</evidence>
<comment type="catalytic activity">
    <reaction evidence="12">
        <text>(S)-dihydroorotate + a quinone = orotate + a quinol</text>
        <dbReference type="Rhea" id="RHEA:30187"/>
        <dbReference type="ChEBI" id="CHEBI:24646"/>
        <dbReference type="ChEBI" id="CHEBI:30839"/>
        <dbReference type="ChEBI" id="CHEBI:30864"/>
        <dbReference type="ChEBI" id="CHEBI:132124"/>
        <dbReference type="EC" id="1.3.5.2"/>
    </reaction>
</comment>
<evidence type="ECO:0000256" key="11">
    <source>
        <dbReference type="ARBA" id="ARBA00031623"/>
    </source>
</evidence>
<evidence type="ECO:0000313" key="16">
    <source>
        <dbReference type="EMBL" id="KAK5079911.1"/>
    </source>
</evidence>
<evidence type="ECO:0000256" key="1">
    <source>
        <dbReference type="ARBA" id="ARBA00001917"/>
    </source>
</evidence>
<organism evidence="16 17">
    <name type="scientific">Lithohypha guttulata</name>
    <dbReference type="NCBI Taxonomy" id="1690604"/>
    <lineage>
        <taxon>Eukaryota</taxon>
        <taxon>Fungi</taxon>
        <taxon>Dikarya</taxon>
        <taxon>Ascomycota</taxon>
        <taxon>Pezizomycotina</taxon>
        <taxon>Eurotiomycetes</taxon>
        <taxon>Chaetothyriomycetidae</taxon>
        <taxon>Chaetothyriales</taxon>
        <taxon>Trichomeriaceae</taxon>
        <taxon>Lithohypha</taxon>
    </lineage>
</organism>
<feature type="domain" description="Dihydroorotate dehydrogenase catalytic" evidence="15">
    <location>
        <begin position="138"/>
        <end position="422"/>
    </location>
</feature>
<feature type="region of interest" description="Disordered" evidence="13">
    <location>
        <begin position="602"/>
        <end position="626"/>
    </location>
</feature>
<dbReference type="InterPro" id="IPR013785">
    <property type="entry name" value="Aldolase_TIM"/>
</dbReference>
<dbReference type="InterPro" id="IPR005720">
    <property type="entry name" value="Dihydroorotate_DH_cat"/>
</dbReference>
<evidence type="ECO:0000256" key="5">
    <source>
        <dbReference type="ARBA" id="ARBA00012791"/>
    </source>
</evidence>
<comment type="cofactor">
    <cofactor evidence="1">
        <name>FMN</name>
        <dbReference type="ChEBI" id="CHEBI:58210"/>
    </cofactor>
</comment>
<protein>
    <recommendedName>
        <fullName evidence="6">Dihydroorotate dehydrogenase (quinone), mitochondrial</fullName>
        <ecNumber evidence="5">1.3.5.2</ecNumber>
    </recommendedName>
    <alternativeName>
        <fullName evidence="11">Dihydroorotate oxidase</fullName>
    </alternativeName>
</protein>
<evidence type="ECO:0000256" key="10">
    <source>
        <dbReference type="ARBA" id="ARBA00023136"/>
    </source>
</evidence>
<feature type="compositionally biased region" description="Pro residues" evidence="13">
    <location>
        <begin position="425"/>
        <end position="435"/>
    </location>
</feature>
<evidence type="ECO:0000256" key="13">
    <source>
        <dbReference type="SAM" id="MobiDB-lite"/>
    </source>
</evidence>
<comment type="subcellular location">
    <subcellularLocation>
        <location evidence="2">Membrane</location>
    </subcellularLocation>
</comment>
<feature type="compositionally biased region" description="Basic and acidic residues" evidence="13">
    <location>
        <begin position="495"/>
        <end position="508"/>
    </location>
</feature>
<comment type="pathway">
    <text evidence="3">Pyrimidine metabolism; UMP biosynthesis via de novo pathway; orotate from (S)-dihydroorotate (quinone route): step 1/1.</text>
</comment>
<keyword evidence="14" id="KW-0812">Transmembrane</keyword>
<keyword evidence="14" id="KW-1133">Transmembrane helix</keyword>
<dbReference type="Gene3D" id="3.20.20.70">
    <property type="entry name" value="Aldolase class I"/>
    <property type="match status" value="2"/>
</dbReference>
<dbReference type="InterPro" id="IPR001295">
    <property type="entry name" value="Dihydroorotate_DH_CS"/>
</dbReference>
<evidence type="ECO:0000259" key="15">
    <source>
        <dbReference type="Pfam" id="PF01180"/>
    </source>
</evidence>
<evidence type="ECO:0000256" key="12">
    <source>
        <dbReference type="ARBA" id="ARBA00048639"/>
    </source>
</evidence>
<feature type="transmembrane region" description="Helical" evidence="14">
    <location>
        <begin position="65"/>
        <end position="82"/>
    </location>
</feature>
<dbReference type="EMBL" id="JAVRRG010000165">
    <property type="protein sequence ID" value="KAK5079911.1"/>
    <property type="molecule type" value="Genomic_DNA"/>
</dbReference>
<keyword evidence="17" id="KW-1185">Reference proteome</keyword>
<keyword evidence="9" id="KW-0560">Oxidoreductase</keyword>
<feature type="compositionally biased region" description="Basic and acidic residues" evidence="13">
    <location>
        <begin position="602"/>
        <end position="612"/>
    </location>
</feature>
<name>A0ABR0JZ04_9EURO</name>
<dbReference type="PANTHER" id="PTHR48109:SF4">
    <property type="entry name" value="DIHYDROOROTATE DEHYDROGENASE (QUINONE), MITOCHONDRIAL"/>
    <property type="match status" value="1"/>
</dbReference>
<dbReference type="NCBIfam" id="TIGR01036">
    <property type="entry name" value="pyrD_sub2"/>
    <property type="match status" value="1"/>
</dbReference>
<sequence length="626" mass="68092">MFTVSRVAARAAAVGASTPRPVSARAAQPFLASRANQYFRPIKQYQRNASSQSMAAAAGTRVRNFFYGTTLVLGLGVIYFYVTDTRASIHRWVVIPALRWAYKDPEEAHEVGNRALERLWTFGLYPRERGDPDQTADLAVEVFGQILRNPIGTSAGIDKHADIPDPLLAIGPAIIEIGGTTPQPQSGNDKPRVFRLSSQNALINRYGLNSEGADHIAQRLRHRVRHFAEACGFGHDAQGETLVLDGHAGVPPGSLTPGKLLAVNIAKNKATPEHDIEAVRKDYLYCAERLAPYADILVVNVSSPNTPGLRGLQKQESLTKILSSVVTAARSVQRTTKPAVMVKVSPDEDSEDQVNGICQAIWESDVDGIIVGNTTNRRPEPLPHLRNLTPMEEQHMLEAGGFSGPHLFEKTVSMVKKYKKLLGDSPPPSNNPSPPSRSSGAVNEIAQEVKDNLAGSPAGNAVQDSVQTGAIPPKNVAEKKDAEKQPLINLPTNKFYDKPRSEQDKLRSSPDGAESQQPPTAEQEKMRISQEESAAKQDRSTGEVKKSPDLARRDRPKVIFATGGITNGKQALEVLNAGASVAMVYTALVYGGVGTISRIKDEMRKELTNGREKKNKKRKKAKANVE</sequence>
<feature type="compositionally biased region" description="Basic residues" evidence="13">
    <location>
        <begin position="613"/>
        <end position="626"/>
    </location>
</feature>
<dbReference type="Proteomes" id="UP001345013">
    <property type="component" value="Unassembled WGS sequence"/>
</dbReference>
<dbReference type="InterPro" id="IPR005719">
    <property type="entry name" value="Dihydroorotate_DH_2"/>
</dbReference>
<evidence type="ECO:0000256" key="9">
    <source>
        <dbReference type="ARBA" id="ARBA00023002"/>
    </source>
</evidence>
<feature type="compositionally biased region" description="Basic and acidic residues" evidence="13">
    <location>
        <begin position="522"/>
        <end position="551"/>
    </location>
</feature>
<dbReference type="CDD" id="cd04738">
    <property type="entry name" value="DHOD_2_like"/>
    <property type="match status" value="1"/>
</dbReference>
<gene>
    <name evidence="16" type="primary">URA9</name>
    <name evidence="16" type="ORF">LTR24_008845</name>
</gene>
<comment type="caution">
    <text evidence="16">The sequence shown here is derived from an EMBL/GenBank/DDBJ whole genome shotgun (WGS) entry which is preliminary data.</text>
</comment>
<accession>A0ABR0JZ04</accession>
<feature type="region of interest" description="Disordered" evidence="13">
    <location>
        <begin position="453"/>
        <end position="551"/>
    </location>
</feature>
<proteinExistence type="inferred from homology"/>
<dbReference type="SUPFAM" id="SSF51395">
    <property type="entry name" value="FMN-linked oxidoreductases"/>
    <property type="match status" value="2"/>
</dbReference>
<evidence type="ECO:0000256" key="2">
    <source>
        <dbReference type="ARBA" id="ARBA00004370"/>
    </source>
</evidence>
<dbReference type="PROSITE" id="PS00911">
    <property type="entry name" value="DHODEHASE_1"/>
    <property type="match status" value="1"/>
</dbReference>
<dbReference type="Pfam" id="PF01180">
    <property type="entry name" value="DHO_dh"/>
    <property type="match status" value="2"/>
</dbReference>
<comment type="similarity">
    <text evidence="4">Belongs to the dihydroorotate dehydrogenase family. Type 2 subfamily.</text>
</comment>
<reference evidence="16 17" key="1">
    <citation type="submission" date="2023-08" db="EMBL/GenBank/DDBJ databases">
        <title>Black Yeasts Isolated from many extreme environments.</title>
        <authorList>
            <person name="Coleine C."/>
            <person name="Stajich J.E."/>
            <person name="Selbmann L."/>
        </authorList>
    </citation>
    <scope>NUCLEOTIDE SEQUENCE [LARGE SCALE GENOMIC DNA]</scope>
    <source>
        <strain evidence="16 17">CCFEE 5885</strain>
    </source>
</reference>